<dbReference type="InterPro" id="IPR000086">
    <property type="entry name" value="NUDIX_hydrolase_dom"/>
</dbReference>
<dbReference type="PANTHER" id="PTHR43046:SF12">
    <property type="entry name" value="GDP-MANNOSE MANNOSYL HYDROLASE"/>
    <property type="match status" value="1"/>
</dbReference>
<evidence type="ECO:0000256" key="6">
    <source>
        <dbReference type="PIRSR" id="PIRSR037599-4"/>
    </source>
</evidence>
<evidence type="ECO:0000313" key="9">
    <source>
        <dbReference type="Proteomes" id="UP000251800"/>
    </source>
</evidence>
<feature type="short sequence motif" description="Nudix box" evidence="6">
    <location>
        <begin position="60"/>
        <end position="81"/>
    </location>
</feature>
<dbReference type="GO" id="GO:0008727">
    <property type="term" value="F:GDP-mannose mannosyl hydrolase activity"/>
    <property type="evidence" value="ECO:0007669"/>
    <property type="project" value="InterPro"/>
</dbReference>
<keyword evidence="2 8" id="KW-0378">Hydrolase</keyword>
<feature type="site" description="Critical for catalysis" evidence="4">
    <location>
        <position position="137"/>
    </location>
</feature>
<accession>A0A363UJ28</accession>
<keyword evidence="9" id="KW-1185">Reference proteome</keyword>
<comment type="cofactor">
    <cofactor evidence="5">
        <name>Mg(2+)</name>
        <dbReference type="ChEBI" id="CHEBI:18420"/>
    </cofactor>
    <text evidence="5">Binds 1 Mg(2+) ion per subunit.</text>
</comment>
<evidence type="ECO:0000256" key="5">
    <source>
        <dbReference type="PIRSR" id="PIRSR037599-3"/>
    </source>
</evidence>
<protein>
    <submittedName>
        <fullName evidence="8">NUDIX hydrolase</fullName>
    </submittedName>
</protein>
<dbReference type="Proteomes" id="UP000251800">
    <property type="component" value="Unassembled WGS sequence"/>
</dbReference>
<feature type="domain" description="Nudix hydrolase" evidence="7">
    <location>
        <begin position="24"/>
        <end position="165"/>
    </location>
</feature>
<dbReference type="OrthoDB" id="542521at2"/>
<dbReference type="GO" id="GO:0046872">
    <property type="term" value="F:metal ion binding"/>
    <property type="evidence" value="ECO:0007669"/>
    <property type="project" value="UniProtKB-KW"/>
</dbReference>
<feature type="binding site" evidence="5">
    <location>
        <position position="79"/>
    </location>
    <ligand>
        <name>Mg(2+)</name>
        <dbReference type="ChEBI" id="CHEBI:18420"/>
    </ligand>
</feature>
<evidence type="ECO:0000313" key="8">
    <source>
        <dbReference type="EMBL" id="PWN55428.1"/>
    </source>
</evidence>
<dbReference type="CDD" id="cd03430">
    <property type="entry name" value="NUDIX_GDPMH_NudD"/>
    <property type="match status" value="1"/>
</dbReference>
<dbReference type="PIRSF" id="PIRSF037599">
    <property type="entry name" value="GDPMH"/>
    <property type="match status" value="1"/>
</dbReference>
<dbReference type="InterPro" id="IPR033715">
    <property type="entry name" value="GDPMH"/>
</dbReference>
<evidence type="ECO:0000256" key="4">
    <source>
        <dbReference type="PIRSR" id="PIRSR037599-1"/>
    </source>
</evidence>
<feature type="binding site" evidence="5">
    <location>
        <position position="59"/>
    </location>
    <ligand>
        <name>Mg(2+)</name>
        <dbReference type="ChEBI" id="CHEBI:18420"/>
    </ligand>
</feature>
<dbReference type="PROSITE" id="PS51462">
    <property type="entry name" value="NUDIX"/>
    <property type="match status" value="1"/>
</dbReference>
<dbReference type="PANTHER" id="PTHR43046">
    <property type="entry name" value="GDP-MANNOSE MANNOSYL HYDROLASE"/>
    <property type="match status" value="1"/>
</dbReference>
<evidence type="ECO:0000259" key="7">
    <source>
        <dbReference type="PROSITE" id="PS51462"/>
    </source>
</evidence>
<keyword evidence="1 5" id="KW-0479">Metal-binding</keyword>
<dbReference type="InterPro" id="IPR015797">
    <property type="entry name" value="NUDIX_hydrolase-like_dom_sf"/>
</dbReference>
<sequence length="167" mass="18213">MLRIPSHPGSGPVLDRNTFLHVVQHAPLISMDLLVPYQGQLLMGRRINEPARGSWFVPGGRIRKNETLEQAFARLCQAELGLTLALDQARLVGAFTHHYDSNFAEAPGVSTHYVVLGYQLPAGCLDPALTSLPVEQHAAYAWVGPQEKAKPVHPNSAAYFAALQLSP</sequence>
<evidence type="ECO:0000256" key="2">
    <source>
        <dbReference type="ARBA" id="ARBA00022801"/>
    </source>
</evidence>
<comment type="caution">
    <text evidence="8">The sequence shown here is derived from an EMBL/GenBank/DDBJ whole genome shotgun (WGS) entry which is preliminary data.</text>
</comment>
<dbReference type="Pfam" id="PF00293">
    <property type="entry name" value="NUDIX"/>
    <property type="match status" value="1"/>
</dbReference>
<evidence type="ECO:0000256" key="1">
    <source>
        <dbReference type="ARBA" id="ARBA00022723"/>
    </source>
</evidence>
<proteinExistence type="predicted"/>
<name>A0A363UJ28_9GAMM</name>
<dbReference type="AlphaFoldDB" id="A0A363UJ28"/>
<dbReference type="EMBL" id="QEQK01000011">
    <property type="protein sequence ID" value="PWN55428.1"/>
    <property type="molecule type" value="Genomic_DNA"/>
</dbReference>
<evidence type="ECO:0000256" key="3">
    <source>
        <dbReference type="ARBA" id="ARBA00022842"/>
    </source>
</evidence>
<dbReference type="SUPFAM" id="SSF55811">
    <property type="entry name" value="Nudix"/>
    <property type="match status" value="1"/>
</dbReference>
<keyword evidence="3 5" id="KW-0460">Magnesium</keyword>
<dbReference type="Gene3D" id="3.90.79.10">
    <property type="entry name" value="Nucleoside Triphosphate Pyrophosphohydrolase"/>
    <property type="match status" value="1"/>
</dbReference>
<gene>
    <name evidence="8" type="ORF">DEH80_13065</name>
</gene>
<feature type="binding site" evidence="5">
    <location>
        <position position="136"/>
    </location>
    <ligand>
        <name>Mg(2+)</name>
        <dbReference type="ChEBI" id="CHEBI:18420"/>
    </ligand>
</feature>
<dbReference type="NCBIfam" id="NF011963">
    <property type="entry name" value="PRK15434.1"/>
    <property type="match status" value="1"/>
</dbReference>
<reference evidence="8 9" key="1">
    <citation type="submission" date="2018-05" db="EMBL/GenBank/DDBJ databases">
        <title>Abyssibacter profundi OUC007T gen. nov., sp. nov, a marine bacterium isolated from seawater of the Mariana Trench.</title>
        <authorList>
            <person name="Zhou S."/>
        </authorList>
    </citation>
    <scope>NUCLEOTIDE SEQUENCE [LARGE SCALE GENOMIC DNA]</scope>
    <source>
        <strain evidence="8 9">OUC007</strain>
    </source>
</reference>
<organism evidence="8 9">
    <name type="scientific">Abyssibacter profundi</name>
    <dbReference type="NCBI Taxonomy" id="2182787"/>
    <lineage>
        <taxon>Bacteria</taxon>
        <taxon>Pseudomonadati</taxon>
        <taxon>Pseudomonadota</taxon>
        <taxon>Gammaproteobacteria</taxon>
        <taxon>Chromatiales</taxon>
        <taxon>Oceanococcaceae</taxon>
        <taxon>Abyssibacter</taxon>
    </lineage>
</organism>